<dbReference type="OrthoDB" id="912949at2759"/>
<gene>
    <name evidence="1" type="ORF">STAS_29883</name>
</gene>
<dbReference type="Proteomes" id="UP000325081">
    <property type="component" value="Unassembled WGS sequence"/>
</dbReference>
<keyword evidence="1" id="KW-0547">Nucleotide-binding</keyword>
<evidence type="ECO:0000313" key="2">
    <source>
        <dbReference type="Proteomes" id="UP000325081"/>
    </source>
</evidence>
<sequence>MTINKAQGHTLDVVGIYLKEPVFSHGQLYVALSRARAAANVKMLISYAFFSKVSVKCTKNIVYKEVLEMTKTNQSNFSSLKKSRCRGSLSKIKEVDNKTSAWTAIVQVVEKNHIQRSKPPKNVSYRRHLLTDSDGTKLSAVVYSADLPLVWCLTSGIMSPMQLSVQLIYYIKKRTMLFTLWNEFEENEGDYNIVKLYLKDEIHGEARQRARMDKQVAAEEHL</sequence>
<dbReference type="AlphaFoldDB" id="A0A5A7R3R8"/>
<dbReference type="GO" id="GO:0004386">
    <property type="term" value="F:helicase activity"/>
    <property type="evidence" value="ECO:0007669"/>
    <property type="project" value="UniProtKB-KW"/>
</dbReference>
<protein>
    <submittedName>
        <fullName evidence="1">ATP-dependent DNA helicase PIF1</fullName>
    </submittedName>
</protein>
<evidence type="ECO:0000313" key="1">
    <source>
        <dbReference type="EMBL" id="GER52433.1"/>
    </source>
</evidence>
<name>A0A5A7R3R8_STRAF</name>
<keyword evidence="1" id="KW-0067">ATP-binding</keyword>
<keyword evidence="1" id="KW-0378">Hydrolase</keyword>
<organism evidence="1 2">
    <name type="scientific">Striga asiatica</name>
    <name type="common">Asiatic witchweed</name>
    <name type="synonym">Buchnera asiatica</name>
    <dbReference type="NCBI Taxonomy" id="4170"/>
    <lineage>
        <taxon>Eukaryota</taxon>
        <taxon>Viridiplantae</taxon>
        <taxon>Streptophyta</taxon>
        <taxon>Embryophyta</taxon>
        <taxon>Tracheophyta</taxon>
        <taxon>Spermatophyta</taxon>
        <taxon>Magnoliopsida</taxon>
        <taxon>eudicotyledons</taxon>
        <taxon>Gunneridae</taxon>
        <taxon>Pentapetalae</taxon>
        <taxon>asterids</taxon>
        <taxon>lamiids</taxon>
        <taxon>Lamiales</taxon>
        <taxon>Orobanchaceae</taxon>
        <taxon>Buchnereae</taxon>
        <taxon>Striga</taxon>
    </lineage>
</organism>
<reference evidence="2" key="1">
    <citation type="journal article" date="2019" name="Curr. Biol.">
        <title>Genome Sequence of Striga asiatica Provides Insight into the Evolution of Plant Parasitism.</title>
        <authorList>
            <person name="Yoshida S."/>
            <person name="Kim S."/>
            <person name="Wafula E.K."/>
            <person name="Tanskanen J."/>
            <person name="Kim Y.M."/>
            <person name="Honaas L."/>
            <person name="Yang Z."/>
            <person name="Spallek T."/>
            <person name="Conn C.E."/>
            <person name="Ichihashi Y."/>
            <person name="Cheong K."/>
            <person name="Cui S."/>
            <person name="Der J.P."/>
            <person name="Gundlach H."/>
            <person name="Jiao Y."/>
            <person name="Hori C."/>
            <person name="Ishida J.K."/>
            <person name="Kasahara H."/>
            <person name="Kiba T."/>
            <person name="Kim M.S."/>
            <person name="Koo N."/>
            <person name="Laohavisit A."/>
            <person name="Lee Y.H."/>
            <person name="Lumba S."/>
            <person name="McCourt P."/>
            <person name="Mortimer J.C."/>
            <person name="Mutuku J.M."/>
            <person name="Nomura T."/>
            <person name="Sasaki-Sekimoto Y."/>
            <person name="Seto Y."/>
            <person name="Wang Y."/>
            <person name="Wakatake T."/>
            <person name="Sakakibara H."/>
            <person name="Demura T."/>
            <person name="Yamaguchi S."/>
            <person name="Yoneyama K."/>
            <person name="Manabe R.I."/>
            <person name="Nelson D.C."/>
            <person name="Schulman A.H."/>
            <person name="Timko M.P."/>
            <person name="dePamphilis C.W."/>
            <person name="Choi D."/>
            <person name="Shirasu K."/>
        </authorList>
    </citation>
    <scope>NUCLEOTIDE SEQUENCE [LARGE SCALE GENOMIC DNA]</scope>
    <source>
        <strain evidence="2">cv. UVA1</strain>
    </source>
</reference>
<proteinExistence type="predicted"/>
<dbReference type="InterPro" id="IPR027417">
    <property type="entry name" value="P-loop_NTPase"/>
</dbReference>
<dbReference type="EMBL" id="BKCP01010292">
    <property type="protein sequence ID" value="GER52433.1"/>
    <property type="molecule type" value="Genomic_DNA"/>
</dbReference>
<dbReference type="CDD" id="cd18809">
    <property type="entry name" value="SF1_C_RecD"/>
    <property type="match status" value="1"/>
</dbReference>
<dbReference type="SUPFAM" id="SSF52540">
    <property type="entry name" value="P-loop containing nucleoside triphosphate hydrolases"/>
    <property type="match status" value="1"/>
</dbReference>
<accession>A0A5A7R3R8</accession>
<keyword evidence="2" id="KW-1185">Reference proteome</keyword>
<comment type="caution">
    <text evidence="1">The sequence shown here is derived from an EMBL/GenBank/DDBJ whole genome shotgun (WGS) entry which is preliminary data.</text>
</comment>
<keyword evidence="1" id="KW-0347">Helicase</keyword>